<feature type="transmembrane region" description="Helical" evidence="5">
    <location>
        <begin position="420"/>
        <end position="442"/>
    </location>
</feature>
<feature type="transmembrane region" description="Helical" evidence="5">
    <location>
        <begin position="389"/>
        <end position="408"/>
    </location>
</feature>
<sequence length="500" mass="52329">MKLPLPALPPKIASWATASSLAASISYADRGTSAIAASSLLDQLHWSESQLGGVQGAFFAGYAITQVFGGVLGGQKSNDGREGYRIVLPVSLLLTGLTTLLFPLAAIHFGHVGASIDRFILGLFEGLLLPAAMAGVSDTVNECIKSCGVEEDYKATASSMVIAGCYIGSGWAYLSAFALFSEKCQIMLIENGFSGEVWPLIFYLNGVLSFLLVYLYRHEFEFDLLSTKSPLSSQNGDLIRDTTSIATQCIQSKSGRAILAAQIGQGSLLYSISSWGPLYLERVGIESSSIPVTDTAANPSPISQVALTASKAAYSLIPSQITQALVGVSIGATADQLSSAIGTQSTRRVLQILSGVVPAFILLYLASYSGDCSATTNERSIVNSLTEPAFLFGSAQTISALSLGAVSVSHLDVAVPSAAGAVYALGNVMAAIAGSAMVNLFGFLLEQDDKRNDVLISKGQEFAIPFEVVAALSALGSIIYGFTVETDSEIGIETNKTLTT</sequence>
<dbReference type="Pfam" id="PF07690">
    <property type="entry name" value="MFS_1"/>
    <property type="match status" value="1"/>
</dbReference>
<dbReference type="PANTHER" id="PTHR11662:SF399">
    <property type="entry name" value="FI19708P1-RELATED"/>
    <property type="match status" value="1"/>
</dbReference>
<feature type="transmembrane region" description="Helical" evidence="5">
    <location>
        <begin position="200"/>
        <end position="216"/>
    </location>
</feature>
<protein>
    <submittedName>
        <fullName evidence="6">Uncharacterized protein</fullName>
    </submittedName>
</protein>
<feature type="transmembrane region" description="Helical" evidence="5">
    <location>
        <begin position="462"/>
        <end position="482"/>
    </location>
</feature>
<dbReference type="AlphaFoldDB" id="A0ABD3QP33"/>
<gene>
    <name evidence="6" type="ORF">ACHAWO_007804</name>
</gene>
<feature type="transmembrane region" description="Helical" evidence="5">
    <location>
        <begin position="349"/>
        <end position="369"/>
    </location>
</feature>
<dbReference type="Gene3D" id="1.20.1250.20">
    <property type="entry name" value="MFS general substrate transporter like domains"/>
    <property type="match status" value="1"/>
</dbReference>
<dbReference type="InterPro" id="IPR050382">
    <property type="entry name" value="MFS_Na/Anion_cotransporter"/>
</dbReference>
<feature type="transmembrane region" description="Helical" evidence="5">
    <location>
        <begin position="86"/>
        <end position="107"/>
    </location>
</feature>
<evidence type="ECO:0000256" key="1">
    <source>
        <dbReference type="ARBA" id="ARBA00004141"/>
    </source>
</evidence>
<dbReference type="InterPro" id="IPR011701">
    <property type="entry name" value="MFS"/>
</dbReference>
<dbReference type="PANTHER" id="PTHR11662">
    <property type="entry name" value="SOLUTE CARRIER FAMILY 17"/>
    <property type="match status" value="1"/>
</dbReference>
<dbReference type="EMBL" id="JALLPJ020000108">
    <property type="protein sequence ID" value="KAL3802164.1"/>
    <property type="molecule type" value="Genomic_DNA"/>
</dbReference>
<accession>A0ABD3QP33</accession>
<feature type="transmembrane region" description="Helical" evidence="5">
    <location>
        <begin position="119"/>
        <end position="136"/>
    </location>
</feature>
<keyword evidence="4 5" id="KW-0472">Membrane</keyword>
<organism evidence="6 7">
    <name type="scientific">Cyclotella atomus</name>
    <dbReference type="NCBI Taxonomy" id="382360"/>
    <lineage>
        <taxon>Eukaryota</taxon>
        <taxon>Sar</taxon>
        <taxon>Stramenopiles</taxon>
        <taxon>Ochrophyta</taxon>
        <taxon>Bacillariophyta</taxon>
        <taxon>Coscinodiscophyceae</taxon>
        <taxon>Thalassiosirophycidae</taxon>
        <taxon>Stephanodiscales</taxon>
        <taxon>Stephanodiscaceae</taxon>
        <taxon>Cyclotella</taxon>
    </lineage>
</organism>
<evidence type="ECO:0000313" key="7">
    <source>
        <dbReference type="Proteomes" id="UP001530400"/>
    </source>
</evidence>
<keyword evidence="7" id="KW-1185">Reference proteome</keyword>
<comment type="caution">
    <text evidence="6">The sequence shown here is derived from an EMBL/GenBank/DDBJ whole genome shotgun (WGS) entry which is preliminary data.</text>
</comment>
<evidence type="ECO:0000256" key="5">
    <source>
        <dbReference type="SAM" id="Phobius"/>
    </source>
</evidence>
<keyword evidence="3 5" id="KW-1133">Transmembrane helix</keyword>
<proteinExistence type="predicted"/>
<dbReference type="Proteomes" id="UP001530400">
    <property type="component" value="Unassembled WGS sequence"/>
</dbReference>
<evidence type="ECO:0000256" key="3">
    <source>
        <dbReference type="ARBA" id="ARBA00022989"/>
    </source>
</evidence>
<dbReference type="GO" id="GO:0016020">
    <property type="term" value="C:membrane"/>
    <property type="evidence" value="ECO:0007669"/>
    <property type="project" value="UniProtKB-SubCell"/>
</dbReference>
<evidence type="ECO:0000256" key="4">
    <source>
        <dbReference type="ARBA" id="ARBA00023136"/>
    </source>
</evidence>
<comment type="subcellular location">
    <subcellularLocation>
        <location evidence="1">Membrane</location>
        <topology evidence="1">Multi-pass membrane protein</topology>
    </subcellularLocation>
</comment>
<dbReference type="InterPro" id="IPR036259">
    <property type="entry name" value="MFS_trans_sf"/>
</dbReference>
<feature type="transmembrane region" description="Helical" evidence="5">
    <location>
        <begin position="52"/>
        <end position="74"/>
    </location>
</feature>
<feature type="transmembrane region" description="Helical" evidence="5">
    <location>
        <begin position="157"/>
        <end position="180"/>
    </location>
</feature>
<evidence type="ECO:0000256" key="2">
    <source>
        <dbReference type="ARBA" id="ARBA00022692"/>
    </source>
</evidence>
<dbReference type="SUPFAM" id="SSF103473">
    <property type="entry name" value="MFS general substrate transporter"/>
    <property type="match status" value="1"/>
</dbReference>
<keyword evidence="2 5" id="KW-0812">Transmembrane</keyword>
<name>A0ABD3QP33_9STRA</name>
<reference evidence="6 7" key="1">
    <citation type="submission" date="2024-10" db="EMBL/GenBank/DDBJ databases">
        <title>Updated reference genomes for cyclostephanoid diatoms.</title>
        <authorList>
            <person name="Roberts W.R."/>
            <person name="Alverson A.J."/>
        </authorList>
    </citation>
    <scope>NUCLEOTIDE SEQUENCE [LARGE SCALE GENOMIC DNA]</scope>
    <source>
        <strain evidence="6 7">AJA010-31</strain>
    </source>
</reference>
<evidence type="ECO:0000313" key="6">
    <source>
        <dbReference type="EMBL" id="KAL3802164.1"/>
    </source>
</evidence>